<proteinExistence type="predicted"/>
<name>A0A819LSI5_9BILA</name>
<accession>A0A819LSI5</accession>
<dbReference type="Proteomes" id="UP000663874">
    <property type="component" value="Unassembled WGS sequence"/>
</dbReference>
<protein>
    <submittedName>
        <fullName evidence="1">Uncharacterized protein</fullName>
    </submittedName>
</protein>
<dbReference type="EMBL" id="CAJOBE010005366">
    <property type="protein sequence ID" value="CAF3970279.1"/>
    <property type="molecule type" value="Genomic_DNA"/>
</dbReference>
<sequence length="278" mass="32562">MNTAKDLVLSLYQNLGNEAHAGLQSKTFSDKLYQFIENDNVLTSTSPVVLAATFFQTAGKTTLLHQSEQLDDQLRNTMKTYRVVRQSTVTNVLKNLIELCQYLPIDYIQSSFSTILKYHLNELYNNFTREKCQEFLNYIDIYLLIDEKFLSCFELITRIKKMSNPPPTCEHKELWNTLHNSTFQYDYQMYSTTFNYAMKKKDFELVGTSENQAKFRLGRQTIVVNFGEHDGLFIADMKFNNNTNKVIEINMTDYLNKDKHEEKDSKKTKTYCAFEFIS</sequence>
<evidence type="ECO:0000313" key="2">
    <source>
        <dbReference type="Proteomes" id="UP000663874"/>
    </source>
</evidence>
<comment type="caution">
    <text evidence="1">The sequence shown here is derived from an EMBL/GenBank/DDBJ whole genome shotgun (WGS) entry which is preliminary data.</text>
</comment>
<organism evidence="1 2">
    <name type="scientific">Rotaria sordida</name>
    <dbReference type="NCBI Taxonomy" id="392033"/>
    <lineage>
        <taxon>Eukaryota</taxon>
        <taxon>Metazoa</taxon>
        <taxon>Spiralia</taxon>
        <taxon>Gnathifera</taxon>
        <taxon>Rotifera</taxon>
        <taxon>Eurotatoria</taxon>
        <taxon>Bdelloidea</taxon>
        <taxon>Philodinida</taxon>
        <taxon>Philodinidae</taxon>
        <taxon>Rotaria</taxon>
    </lineage>
</organism>
<reference evidence="1" key="1">
    <citation type="submission" date="2021-02" db="EMBL/GenBank/DDBJ databases">
        <authorList>
            <person name="Nowell W R."/>
        </authorList>
    </citation>
    <scope>NUCLEOTIDE SEQUENCE</scope>
</reference>
<gene>
    <name evidence="1" type="ORF">FNK824_LOCUS24292</name>
</gene>
<evidence type="ECO:0000313" key="1">
    <source>
        <dbReference type="EMBL" id="CAF3970279.1"/>
    </source>
</evidence>
<dbReference type="AlphaFoldDB" id="A0A819LSI5"/>